<name>A0A1I4ZXU8_9GAMM</name>
<sequence>MNANAMHDVVILGGGLAGLSLALQLRQRFADLDIVVLERNTHPAPLAAHKVGESKVEIGAHYLADTLGLRGHLDDEHIRKFGFRFFWSDGREDLDGVTELGVSTVMPTPTWQIDRGILENHMGRLARERGIDFRDGCTVRGVDFGEGDAAHDVRVSHNGETQTLAARWVVDASGRAGLIKRKLDLAEDNGHDANAIWFRIDDRLAIDHWCNDHDWSGRCDPPERWRSTNHLCGPGYWVWLIPLSSGAHSVGIVCDAAMHPMETMNTFERTLEWLHEHQPLVARACEAKRDKLMDFRFLRGYSYASKQVFSGDRWALSGEAGLFLDPFYSPGTDFIAIGNTYICELIALDRAGKPVGPYARLYEQLMLSFYNNTLSMYRGQYGIFGDAEVMSIKVIWDYTYYWGVLCQLVFQNRLTDLALFGELQQELTEAARLNLDMQAFLRRWAELSPRPNLPCMFDQQDLGWFVGMNSSLHDALDDAGVRDRLRSNVALMRNLAATIVARAQATCPSLDAGGLPSAASPQTPLFASAA</sequence>
<evidence type="ECO:0000313" key="3">
    <source>
        <dbReference type="Proteomes" id="UP000198575"/>
    </source>
</evidence>
<dbReference type="STRING" id="578942.SAMN05216289_1308"/>
<dbReference type="Proteomes" id="UP000198575">
    <property type="component" value="Unassembled WGS sequence"/>
</dbReference>
<gene>
    <name evidence="2" type="ORF">SAMN05216289_1308</name>
</gene>
<reference evidence="2 3" key="1">
    <citation type="submission" date="2016-10" db="EMBL/GenBank/DDBJ databases">
        <authorList>
            <person name="de Groot N.N."/>
        </authorList>
    </citation>
    <scope>NUCLEOTIDE SEQUENCE [LARGE SCALE GENOMIC DNA]</scope>
    <source>
        <strain evidence="2 3">CGMCC 1.7659</strain>
    </source>
</reference>
<feature type="domain" description="FAD-binding" evidence="1">
    <location>
        <begin position="8"/>
        <end position="211"/>
    </location>
</feature>
<dbReference type="GO" id="GO:0071949">
    <property type="term" value="F:FAD binding"/>
    <property type="evidence" value="ECO:0007669"/>
    <property type="project" value="InterPro"/>
</dbReference>
<evidence type="ECO:0000313" key="2">
    <source>
        <dbReference type="EMBL" id="SFN55017.1"/>
    </source>
</evidence>
<dbReference type="RefSeq" id="WP_092409862.1">
    <property type="nucleotide sequence ID" value="NZ_FOVF01000030.1"/>
</dbReference>
<proteinExistence type="predicted"/>
<dbReference type="AlphaFoldDB" id="A0A1I4ZXU8"/>
<dbReference type="InterPro" id="IPR050816">
    <property type="entry name" value="Flavin-dep_Halogenase_NPB"/>
</dbReference>
<dbReference type="PANTHER" id="PTHR43747:SF1">
    <property type="entry name" value="SLR1998 PROTEIN"/>
    <property type="match status" value="1"/>
</dbReference>
<evidence type="ECO:0000259" key="1">
    <source>
        <dbReference type="Pfam" id="PF01494"/>
    </source>
</evidence>
<dbReference type="Gene3D" id="3.50.50.60">
    <property type="entry name" value="FAD/NAD(P)-binding domain"/>
    <property type="match status" value="1"/>
</dbReference>
<accession>A0A1I4ZXU8</accession>
<dbReference type="SUPFAM" id="SSF51905">
    <property type="entry name" value="FAD/NAD(P)-binding domain"/>
    <property type="match status" value="1"/>
</dbReference>
<dbReference type="InterPro" id="IPR002938">
    <property type="entry name" value="FAD-bd"/>
</dbReference>
<organism evidence="2 3">
    <name type="scientific">Dokdonella immobilis</name>
    <dbReference type="NCBI Taxonomy" id="578942"/>
    <lineage>
        <taxon>Bacteria</taxon>
        <taxon>Pseudomonadati</taxon>
        <taxon>Pseudomonadota</taxon>
        <taxon>Gammaproteobacteria</taxon>
        <taxon>Lysobacterales</taxon>
        <taxon>Rhodanobacteraceae</taxon>
        <taxon>Dokdonella</taxon>
    </lineage>
</organism>
<keyword evidence="3" id="KW-1185">Reference proteome</keyword>
<dbReference type="OrthoDB" id="103324at2"/>
<dbReference type="Pfam" id="PF01494">
    <property type="entry name" value="FAD_binding_3"/>
    <property type="match status" value="1"/>
</dbReference>
<protein>
    <submittedName>
        <fullName evidence="2">Dehydrogenase (Flavoprotein)</fullName>
    </submittedName>
</protein>
<dbReference type="InterPro" id="IPR036188">
    <property type="entry name" value="FAD/NAD-bd_sf"/>
</dbReference>
<dbReference type="EMBL" id="FOVF01000030">
    <property type="protein sequence ID" value="SFN55017.1"/>
    <property type="molecule type" value="Genomic_DNA"/>
</dbReference>
<dbReference type="PANTHER" id="PTHR43747">
    <property type="entry name" value="FAD-BINDING PROTEIN"/>
    <property type="match status" value="1"/>
</dbReference>